<dbReference type="InterPro" id="IPR007844">
    <property type="entry name" value="AsmA"/>
</dbReference>
<reference evidence="3 4" key="1">
    <citation type="submission" date="2020-03" db="EMBL/GenBank/DDBJ databases">
        <title>Complete genome sequence of Shewanella sp.</title>
        <authorList>
            <person name="Kim Y.-S."/>
            <person name="Kim S.-J."/>
            <person name="Jung H.-K."/>
            <person name="Kim K.-H."/>
        </authorList>
    </citation>
    <scope>NUCLEOTIDE SEQUENCE [LARGE SCALE GENOMIC DNA]</scope>
    <source>
        <strain evidence="3 4">PN3F2</strain>
    </source>
</reference>
<dbReference type="PANTHER" id="PTHR30441:SF4">
    <property type="entry name" value="PROTEIN ASMA"/>
    <property type="match status" value="1"/>
</dbReference>
<dbReference type="Pfam" id="PF05170">
    <property type="entry name" value="AsmA"/>
    <property type="match status" value="2"/>
</dbReference>
<keyword evidence="1" id="KW-1133">Transmembrane helix</keyword>
<feature type="transmembrane region" description="Helical" evidence="1">
    <location>
        <begin position="7"/>
        <end position="26"/>
    </location>
</feature>
<dbReference type="RefSeq" id="WP_167677425.1">
    <property type="nucleotide sequence ID" value="NZ_CP050313.1"/>
</dbReference>
<evidence type="ECO:0000256" key="1">
    <source>
        <dbReference type="SAM" id="Phobius"/>
    </source>
</evidence>
<feature type="domain" description="AsmA" evidence="2">
    <location>
        <begin position="289"/>
        <end position="514"/>
    </location>
</feature>
<name>A0A6G9QK91_9GAMM</name>
<evidence type="ECO:0000313" key="4">
    <source>
        <dbReference type="Proteomes" id="UP000502608"/>
    </source>
</evidence>
<dbReference type="PANTHER" id="PTHR30441">
    <property type="entry name" value="DUF748 DOMAIN-CONTAINING PROTEIN"/>
    <property type="match status" value="1"/>
</dbReference>
<dbReference type="EMBL" id="CP050313">
    <property type="protein sequence ID" value="QIR14553.1"/>
    <property type="molecule type" value="Genomic_DNA"/>
</dbReference>
<keyword evidence="1" id="KW-0472">Membrane</keyword>
<dbReference type="Proteomes" id="UP000502608">
    <property type="component" value="Chromosome"/>
</dbReference>
<sequence length="609" mass="65967">MKIIKWLVIAILLFFASIAIYLTVFFNINDFKPQVVEAVKKQTGRDLAINQDLSWSFFPTLGINIGAITFSNPASFNPVHMLEVNQATASVAFMPLLSKQVELKQLTLDGLTINLVTNKQGKTSFDGLHSTKPAATSDSAPDVTKTDQQAGLNGFAVGAVSLTNIQINLIDQQQDSKQSFKLNSFTLSQFMLGQVSDMAYEFEVQLPEITLTSTGSGQFKISQDQQNIIISELKMANLAKGDSLPNQALEANFTSDIAIDLGKQQMAIDLTAMKLLDIEVVAKVAVNYANAIPVIKADLDFGDIDLDSLLPKDDSQASTASTVPKEVVAEQEPDLSALKTLDVTVNLTAKSIKVSNLVTKNWQMKTRIKNGIVDINKLSAELYEGKLALNAKLDARNKVPSYQFENSLSGVQIRPLMTDLAEMDLLSGHANFTAKGNGKSLKPSSLKQNLLANGQFEITDGSLYGVNIPQMIRSAQKKLSGDLSASDVQELKTDFTSLTGTFSLKEGLFNNPDLAMSSPLIRINGKGGANILTEEIDYQLTTKIVGSLTGQGDSTSMAGIDIPLSISGSFKQPKFGLDTEALMKGQLKQEADKAKDKLKDSLFKKLGAF</sequence>
<gene>
    <name evidence="3" type="ORF">HBH39_08690</name>
</gene>
<evidence type="ECO:0000313" key="3">
    <source>
        <dbReference type="EMBL" id="QIR14553.1"/>
    </source>
</evidence>
<dbReference type="AlphaFoldDB" id="A0A6G9QK91"/>
<protein>
    <submittedName>
        <fullName evidence="3">AsmA family protein</fullName>
    </submittedName>
</protein>
<dbReference type="KEGG" id="saes:HBH39_08690"/>
<dbReference type="GO" id="GO:0090313">
    <property type="term" value="P:regulation of protein targeting to membrane"/>
    <property type="evidence" value="ECO:0007669"/>
    <property type="project" value="TreeGrafter"/>
</dbReference>
<organism evidence="3 4">
    <name type="scientific">Shewanella aestuarii</name>
    <dbReference type="NCBI Taxonomy" id="1028752"/>
    <lineage>
        <taxon>Bacteria</taxon>
        <taxon>Pseudomonadati</taxon>
        <taxon>Pseudomonadota</taxon>
        <taxon>Gammaproteobacteria</taxon>
        <taxon>Alteromonadales</taxon>
        <taxon>Shewanellaceae</taxon>
        <taxon>Shewanella</taxon>
    </lineage>
</organism>
<feature type="domain" description="AsmA" evidence="2">
    <location>
        <begin position="2"/>
        <end position="204"/>
    </location>
</feature>
<dbReference type="GO" id="GO:0005886">
    <property type="term" value="C:plasma membrane"/>
    <property type="evidence" value="ECO:0007669"/>
    <property type="project" value="TreeGrafter"/>
</dbReference>
<accession>A0A6G9QK91</accession>
<evidence type="ECO:0000259" key="2">
    <source>
        <dbReference type="Pfam" id="PF05170"/>
    </source>
</evidence>
<keyword evidence="4" id="KW-1185">Reference proteome</keyword>
<dbReference type="InterPro" id="IPR052894">
    <property type="entry name" value="AsmA-related"/>
</dbReference>
<keyword evidence="1" id="KW-0812">Transmembrane</keyword>
<proteinExistence type="predicted"/>